<dbReference type="Proteomes" id="UP000784294">
    <property type="component" value="Unassembled WGS sequence"/>
</dbReference>
<reference evidence="7" key="1">
    <citation type="submission" date="2018-11" db="EMBL/GenBank/DDBJ databases">
        <authorList>
            <consortium name="Pathogen Informatics"/>
        </authorList>
    </citation>
    <scope>NUCLEOTIDE SEQUENCE</scope>
</reference>
<accession>A0A448WBI1</accession>
<keyword evidence="3" id="KW-0547">Nucleotide-binding</keyword>
<dbReference type="InterPro" id="IPR023214">
    <property type="entry name" value="HAD_sf"/>
</dbReference>
<dbReference type="GO" id="GO:0005524">
    <property type="term" value="F:ATP binding"/>
    <property type="evidence" value="ECO:0007669"/>
    <property type="project" value="UniProtKB-KW"/>
</dbReference>
<protein>
    <recommendedName>
        <fullName evidence="9">Cation-transporting P-type ATPase C-terminal domain-containing protein</fullName>
    </recommendedName>
</protein>
<dbReference type="SUPFAM" id="SSF56784">
    <property type="entry name" value="HAD-like"/>
    <property type="match status" value="1"/>
</dbReference>
<keyword evidence="5" id="KW-0460">Magnesium</keyword>
<dbReference type="EMBL" id="CAAALY010002233">
    <property type="protein sequence ID" value="VEL07667.1"/>
    <property type="molecule type" value="Genomic_DNA"/>
</dbReference>
<comment type="caution">
    <text evidence="7">The sequence shown here is derived from an EMBL/GenBank/DDBJ whole genome shotgun (WGS) entry which is preliminary data.</text>
</comment>
<evidence type="ECO:0000256" key="5">
    <source>
        <dbReference type="ARBA" id="ARBA00022842"/>
    </source>
</evidence>
<organism evidence="7 8">
    <name type="scientific">Protopolystoma xenopodis</name>
    <dbReference type="NCBI Taxonomy" id="117903"/>
    <lineage>
        <taxon>Eukaryota</taxon>
        <taxon>Metazoa</taxon>
        <taxon>Spiralia</taxon>
        <taxon>Lophotrochozoa</taxon>
        <taxon>Platyhelminthes</taxon>
        <taxon>Monogenea</taxon>
        <taxon>Polyopisthocotylea</taxon>
        <taxon>Polystomatidea</taxon>
        <taxon>Polystomatidae</taxon>
        <taxon>Protopolystoma</taxon>
    </lineage>
</organism>
<dbReference type="GO" id="GO:0005789">
    <property type="term" value="C:endoplasmic reticulum membrane"/>
    <property type="evidence" value="ECO:0007669"/>
    <property type="project" value="TreeGrafter"/>
</dbReference>
<evidence type="ECO:0008006" key="9">
    <source>
        <dbReference type="Google" id="ProtNLM"/>
    </source>
</evidence>
<keyword evidence="2" id="KW-0479">Metal-binding</keyword>
<sequence>MLKYPEWHWQSVDDSIIVSAFGSNAMKLSQLIKLYDLCITGDGFDFLFHGLSSTLLKVQARSDQQTSAASHDLNSLVNLRGQDGEKKIEEKETKLGKEGLLVHCDGNYQNLSVEEADKLRVLGRLLLPKIKVFARVSPRQKEIILVELKRLGYVTLMCGDGTNDVGALKQAHVGKQIFFYFY</sequence>
<evidence type="ECO:0000256" key="3">
    <source>
        <dbReference type="ARBA" id="ARBA00022741"/>
    </source>
</evidence>
<keyword evidence="6" id="KW-1278">Translocase</keyword>
<dbReference type="GO" id="GO:0015662">
    <property type="term" value="F:P-type ion transporter activity"/>
    <property type="evidence" value="ECO:0007669"/>
    <property type="project" value="TreeGrafter"/>
</dbReference>
<dbReference type="InterPro" id="IPR036412">
    <property type="entry name" value="HAD-like_sf"/>
</dbReference>
<dbReference type="PANTHER" id="PTHR45630:SF7">
    <property type="entry name" value="ENDOPLASMIC RETICULUM TRANSMEMBRANE HELIX TRANSLOCASE"/>
    <property type="match status" value="1"/>
</dbReference>
<comment type="subcellular location">
    <subcellularLocation>
        <location evidence="1">Membrane</location>
        <topology evidence="1">Multi-pass membrane protein</topology>
    </subcellularLocation>
</comment>
<dbReference type="AlphaFoldDB" id="A0A448WBI1"/>
<evidence type="ECO:0000256" key="1">
    <source>
        <dbReference type="ARBA" id="ARBA00004141"/>
    </source>
</evidence>
<dbReference type="PANTHER" id="PTHR45630">
    <property type="entry name" value="CATION-TRANSPORTING ATPASE-RELATED"/>
    <property type="match status" value="1"/>
</dbReference>
<evidence type="ECO:0000256" key="6">
    <source>
        <dbReference type="ARBA" id="ARBA00022967"/>
    </source>
</evidence>
<dbReference type="GO" id="GO:0006874">
    <property type="term" value="P:intracellular calcium ion homeostasis"/>
    <property type="evidence" value="ECO:0007669"/>
    <property type="project" value="TreeGrafter"/>
</dbReference>
<dbReference type="GO" id="GO:0046872">
    <property type="term" value="F:metal ion binding"/>
    <property type="evidence" value="ECO:0007669"/>
    <property type="project" value="UniProtKB-KW"/>
</dbReference>
<evidence type="ECO:0000313" key="8">
    <source>
        <dbReference type="Proteomes" id="UP000784294"/>
    </source>
</evidence>
<dbReference type="OrthoDB" id="6268573at2759"/>
<dbReference type="Gene3D" id="3.40.50.1000">
    <property type="entry name" value="HAD superfamily/HAD-like"/>
    <property type="match status" value="1"/>
</dbReference>
<evidence type="ECO:0000313" key="7">
    <source>
        <dbReference type="EMBL" id="VEL07667.1"/>
    </source>
</evidence>
<dbReference type="InterPro" id="IPR006544">
    <property type="entry name" value="P-type_TPase_V"/>
</dbReference>
<keyword evidence="8" id="KW-1185">Reference proteome</keyword>
<evidence type="ECO:0000256" key="4">
    <source>
        <dbReference type="ARBA" id="ARBA00022840"/>
    </source>
</evidence>
<gene>
    <name evidence="7" type="ORF">PXEA_LOCUS1107</name>
</gene>
<proteinExistence type="predicted"/>
<name>A0A448WBI1_9PLAT</name>
<keyword evidence="4" id="KW-0067">ATP-binding</keyword>
<dbReference type="GO" id="GO:0019829">
    <property type="term" value="F:ATPase-coupled monoatomic cation transmembrane transporter activity"/>
    <property type="evidence" value="ECO:0007669"/>
    <property type="project" value="TreeGrafter"/>
</dbReference>
<evidence type="ECO:0000256" key="2">
    <source>
        <dbReference type="ARBA" id="ARBA00022723"/>
    </source>
</evidence>